<accession>A0A0U3FTX0</accession>
<organism evidence="1">
    <name type="scientific">Pseudarthrobacter sulfonivorans</name>
    <dbReference type="NCBI Taxonomy" id="121292"/>
    <lineage>
        <taxon>Bacteria</taxon>
        <taxon>Bacillati</taxon>
        <taxon>Actinomycetota</taxon>
        <taxon>Actinomycetes</taxon>
        <taxon>Micrococcales</taxon>
        <taxon>Micrococcaceae</taxon>
        <taxon>Pseudarthrobacter</taxon>
    </lineage>
</organism>
<dbReference type="RefSeq" id="WP_058931476.1">
    <property type="nucleotide sequence ID" value="NZ_CP013747.1"/>
</dbReference>
<dbReference type="AlphaFoldDB" id="A0A0U3FTX0"/>
<dbReference type="KEGG" id="psul:AU252_15395"/>
<sequence length="81" mass="8742">MTATKKIAISSCLELNLGDEIIATYKAVLVHRGRVTELAPDHGLFWITDDLTGGRRLLDMAELEIYRIQATPSATATAAAA</sequence>
<reference evidence="1 2" key="1">
    <citation type="submission" date="2015-12" db="EMBL/GenBank/DDBJ databases">
        <authorList>
            <person name="Shamseldin A."/>
            <person name="Moawad H."/>
            <person name="Abd El-Rahim W.M."/>
            <person name="Sadowsky M.J."/>
        </authorList>
    </citation>
    <scope>NUCLEOTIDE SEQUENCE [LARGE SCALE GENOMIC DNA]</scope>
    <source>
        <strain evidence="1 2">Ar51</strain>
    </source>
</reference>
<name>A0A0U3FTX0_9MICC</name>
<dbReference type="Proteomes" id="UP000065151">
    <property type="component" value="Chromosome"/>
</dbReference>
<dbReference type="EMBL" id="CP013747">
    <property type="protein sequence ID" value="ALV42359.1"/>
    <property type="molecule type" value="Genomic_DNA"/>
</dbReference>
<proteinExistence type="predicted"/>
<protein>
    <submittedName>
        <fullName evidence="1">Uncharacterized protein</fullName>
    </submittedName>
</protein>
<evidence type="ECO:0000313" key="1">
    <source>
        <dbReference type="EMBL" id="ALV42359.1"/>
    </source>
</evidence>
<gene>
    <name evidence="1" type="ORF">AU252_15395</name>
</gene>
<evidence type="ECO:0000313" key="2">
    <source>
        <dbReference type="Proteomes" id="UP000065151"/>
    </source>
</evidence>